<protein>
    <submittedName>
        <fullName evidence="1">Uncharacterized protein</fullName>
    </submittedName>
</protein>
<dbReference type="AlphaFoldDB" id="A0A7C1GL62"/>
<dbReference type="GO" id="GO:0003700">
    <property type="term" value="F:DNA-binding transcription factor activity"/>
    <property type="evidence" value="ECO:0007669"/>
    <property type="project" value="InterPro"/>
</dbReference>
<sequence length="105" mass="11932">MLVLNSSQGIDRDKRIIFTEADLILLCLLDGEKKITDLRPQTGLSTTSIYNNVKRLLDLGLIEDDRKGSPGNRILKLTDKGYRVARLLKILKDELTPKEVELRPE</sequence>
<dbReference type="EMBL" id="DSAY01000116">
    <property type="protein sequence ID" value="HDP15390.1"/>
    <property type="molecule type" value="Genomic_DNA"/>
</dbReference>
<reference evidence="1" key="1">
    <citation type="journal article" date="2020" name="mSystems">
        <title>Genome- and Community-Level Interaction Insights into Carbon Utilization and Element Cycling Functions of Hydrothermarchaeota in Hydrothermal Sediment.</title>
        <authorList>
            <person name="Zhou Z."/>
            <person name="Liu Y."/>
            <person name="Xu W."/>
            <person name="Pan J."/>
            <person name="Luo Z.H."/>
            <person name="Li M."/>
        </authorList>
    </citation>
    <scope>NUCLEOTIDE SEQUENCE [LARGE SCALE GENOMIC DNA]</scope>
    <source>
        <strain evidence="1">SpSt-116</strain>
    </source>
</reference>
<dbReference type="InterPro" id="IPR036388">
    <property type="entry name" value="WH-like_DNA-bd_sf"/>
</dbReference>
<dbReference type="Gene3D" id="1.10.10.10">
    <property type="entry name" value="Winged helix-like DNA-binding domain superfamily/Winged helix DNA-binding domain"/>
    <property type="match status" value="1"/>
</dbReference>
<proteinExistence type="predicted"/>
<evidence type="ECO:0000313" key="1">
    <source>
        <dbReference type="EMBL" id="HDP15390.1"/>
    </source>
</evidence>
<accession>A0A7C1GL62</accession>
<gene>
    <name evidence="1" type="ORF">ENN26_06435</name>
</gene>
<dbReference type="InterPro" id="IPR036390">
    <property type="entry name" value="WH_DNA-bd_sf"/>
</dbReference>
<organism evidence="1">
    <name type="scientific">Thermofilum adornatum</name>
    <dbReference type="NCBI Taxonomy" id="1365176"/>
    <lineage>
        <taxon>Archaea</taxon>
        <taxon>Thermoproteota</taxon>
        <taxon>Thermoprotei</taxon>
        <taxon>Thermofilales</taxon>
        <taxon>Thermofilaceae</taxon>
        <taxon>Thermofilum</taxon>
    </lineage>
</organism>
<name>A0A7C1GL62_9CREN</name>
<comment type="caution">
    <text evidence="1">The sequence shown here is derived from an EMBL/GenBank/DDBJ whole genome shotgun (WGS) entry which is preliminary data.</text>
</comment>
<dbReference type="SUPFAM" id="SSF46785">
    <property type="entry name" value="Winged helix' DNA-binding domain"/>
    <property type="match status" value="1"/>
</dbReference>